<evidence type="ECO:0000256" key="1">
    <source>
        <dbReference type="SAM" id="SignalP"/>
    </source>
</evidence>
<protein>
    <recommendedName>
        <fullName evidence="4">Copper amine oxidase-like N-terminal domain-containing protein</fullName>
    </recommendedName>
</protein>
<evidence type="ECO:0000313" key="2">
    <source>
        <dbReference type="EMBL" id="GCD11197.1"/>
    </source>
</evidence>
<name>A0A401UNV5_9CLOT</name>
<dbReference type="RefSeq" id="WP_125002769.1">
    <property type="nucleotide sequence ID" value="NZ_BHYK01000015.1"/>
</dbReference>
<keyword evidence="3" id="KW-1185">Reference proteome</keyword>
<organism evidence="2 3">
    <name type="scientific">Clostridium tagluense</name>
    <dbReference type="NCBI Taxonomy" id="360422"/>
    <lineage>
        <taxon>Bacteria</taxon>
        <taxon>Bacillati</taxon>
        <taxon>Bacillota</taxon>
        <taxon>Clostridia</taxon>
        <taxon>Eubacteriales</taxon>
        <taxon>Clostridiaceae</taxon>
        <taxon>Clostridium</taxon>
    </lineage>
</organism>
<gene>
    <name evidence="2" type="ORF">Ctaglu_28200</name>
</gene>
<accession>A0A401UNV5</accession>
<dbReference type="AlphaFoldDB" id="A0A401UNV5"/>
<dbReference type="Proteomes" id="UP000287872">
    <property type="component" value="Unassembled WGS sequence"/>
</dbReference>
<comment type="caution">
    <text evidence="2">The sequence shown here is derived from an EMBL/GenBank/DDBJ whole genome shotgun (WGS) entry which is preliminary data.</text>
</comment>
<keyword evidence="1" id="KW-0732">Signal</keyword>
<dbReference type="EMBL" id="BHYK01000015">
    <property type="protein sequence ID" value="GCD11197.1"/>
    <property type="molecule type" value="Genomic_DNA"/>
</dbReference>
<feature type="chain" id="PRO_5019555928" description="Copper amine oxidase-like N-terminal domain-containing protein" evidence="1">
    <location>
        <begin position="27"/>
        <end position="429"/>
    </location>
</feature>
<evidence type="ECO:0008006" key="4">
    <source>
        <dbReference type="Google" id="ProtNLM"/>
    </source>
</evidence>
<sequence>MKFTKKTIAILTLGVFISGNSMLASANTKSSLKNDTSLKIQAVAEKNSQSEKKAQIFFTSTEGIVSDVQASESKSRFTIKNNKSNNDKLILNVNDATEIISATDGKKLNLTDIKDGVKVKAYYGPAVTASIPPMSTANMIIVEQGQEESESCNYGIITDVSLMKENKEITALMNGEIDTNLIINEKTEIVDSKTGKVVSYKDIKKGTRVIAYYNITTMSMPPIATPKKVVILSNQKDKDLSATATGLISDINIVQGIKNEIMVLVKGEKSKDNIYVDINFIINSKTEIISEKSGNKLTMEAIKNDTNVKVYYDGVLSKSLPPIGVAKKIVISEPKNEMGIIGDIYNIYTSEDKKENRIEIKGERLGESGFDNIILNISEKTKIVDFKTGAKLEVNDIKKDSKVVAYYGGKLTRSLPPIGFAEKIVLLKQ</sequence>
<evidence type="ECO:0000313" key="3">
    <source>
        <dbReference type="Proteomes" id="UP000287872"/>
    </source>
</evidence>
<reference evidence="2 3" key="1">
    <citation type="submission" date="2018-11" db="EMBL/GenBank/DDBJ databases">
        <title>Genome sequencing and assembly of Clostridium tagluense strain A121.</title>
        <authorList>
            <person name="Murakami T."/>
            <person name="Segawa T."/>
            <person name="Shcherbakova V.A."/>
            <person name="Mori H."/>
            <person name="Yoshimura Y."/>
        </authorList>
    </citation>
    <scope>NUCLEOTIDE SEQUENCE [LARGE SCALE GENOMIC DNA]</scope>
    <source>
        <strain evidence="2 3">A121</strain>
    </source>
</reference>
<dbReference type="OrthoDB" id="2029085at2"/>
<proteinExistence type="predicted"/>
<feature type="signal peptide" evidence="1">
    <location>
        <begin position="1"/>
        <end position="26"/>
    </location>
</feature>